<comment type="function">
    <text evidence="10">Involved in inositol deacylation of GPI-anchored proteins which plays important roles in the quality control and ER-associated degradation of GPI-anchored proteins.</text>
</comment>
<organism evidence="12 13">
    <name type="scientific">Loa loa</name>
    <name type="common">Eye worm</name>
    <name type="synonym">Filaria loa</name>
    <dbReference type="NCBI Taxonomy" id="7209"/>
    <lineage>
        <taxon>Eukaryota</taxon>
        <taxon>Metazoa</taxon>
        <taxon>Ecdysozoa</taxon>
        <taxon>Nematoda</taxon>
        <taxon>Chromadorea</taxon>
        <taxon>Rhabditida</taxon>
        <taxon>Spirurina</taxon>
        <taxon>Spiruromorpha</taxon>
        <taxon>Filarioidea</taxon>
        <taxon>Onchocercidae</taxon>
        <taxon>Loa</taxon>
    </lineage>
</organism>
<reference evidence="13" key="2">
    <citation type="submission" date="2016-11" db="UniProtKB">
        <authorList>
            <consortium name="WormBaseParasite"/>
        </authorList>
    </citation>
    <scope>IDENTIFICATION</scope>
</reference>
<feature type="transmembrane region" description="Helical" evidence="10">
    <location>
        <begin position="707"/>
        <end position="724"/>
    </location>
</feature>
<comment type="subcellular location">
    <subcellularLocation>
        <location evidence="1">Endoplasmic reticulum membrane</location>
        <topology evidence="1">Multi-pass membrane protein</topology>
    </subcellularLocation>
</comment>
<dbReference type="InterPro" id="IPR012908">
    <property type="entry name" value="PGAP1-ab_dom-like"/>
</dbReference>
<protein>
    <recommendedName>
        <fullName evidence="10">GPI inositol-deacylase</fullName>
        <ecNumber evidence="10">3.1.-.-</ecNumber>
    </recommendedName>
</protein>
<keyword evidence="5 10" id="KW-0378">Hydrolase</keyword>
<dbReference type="InterPro" id="IPR039529">
    <property type="entry name" value="PGAP1/BST1"/>
</dbReference>
<keyword evidence="8 10" id="KW-1133">Transmembrane helix</keyword>
<keyword evidence="12" id="KW-1185">Reference proteome</keyword>
<evidence type="ECO:0000256" key="10">
    <source>
        <dbReference type="RuleBase" id="RU365011"/>
    </source>
</evidence>
<dbReference type="InterPro" id="IPR029058">
    <property type="entry name" value="AB_hydrolase_fold"/>
</dbReference>
<keyword evidence="3 10" id="KW-0813">Transport</keyword>
<evidence type="ECO:0000256" key="6">
    <source>
        <dbReference type="ARBA" id="ARBA00022824"/>
    </source>
</evidence>
<dbReference type="GO" id="GO:0015031">
    <property type="term" value="P:protein transport"/>
    <property type="evidence" value="ECO:0007669"/>
    <property type="project" value="UniProtKB-KW"/>
</dbReference>
<evidence type="ECO:0000313" key="13">
    <source>
        <dbReference type="WBParaSite" id="EN70_1160"/>
    </source>
</evidence>
<feature type="transmembrane region" description="Helical" evidence="10">
    <location>
        <begin position="588"/>
        <end position="608"/>
    </location>
</feature>
<dbReference type="PANTHER" id="PTHR15495:SF7">
    <property type="entry name" value="GPI INOSITOL-DEACYLASE"/>
    <property type="match status" value="1"/>
</dbReference>
<dbReference type="GO" id="GO:0006505">
    <property type="term" value="P:GPI anchor metabolic process"/>
    <property type="evidence" value="ECO:0007669"/>
    <property type="project" value="TreeGrafter"/>
</dbReference>
<dbReference type="WBParaSite" id="EN70_1160">
    <property type="protein sequence ID" value="EN70_1160"/>
    <property type="gene ID" value="EN70_1160"/>
</dbReference>
<feature type="transmembrane region" description="Helical" evidence="10">
    <location>
        <begin position="614"/>
        <end position="636"/>
    </location>
</feature>
<dbReference type="GO" id="GO:0050185">
    <property type="term" value="F:phosphatidylinositol deacylase activity"/>
    <property type="evidence" value="ECO:0007669"/>
    <property type="project" value="TreeGrafter"/>
</dbReference>
<proteinExistence type="inferred from homology"/>
<dbReference type="SUPFAM" id="SSF53474">
    <property type="entry name" value="alpha/beta-Hydrolases"/>
    <property type="match status" value="1"/>
</dbReference>
<evidence type="ECO:0000256" key="7">
    <source>
        <dbReference type="ARBA" id="ARBA00022927"/>
    </source>
</evidence>
<dbReference type="Gene3D" id="3.40.50.1820">
    <property type="entry name" value="alpha/beta hydrolase"/>
    <property type="match status" value="1"/>
</dbReference>
<sequence>MQEFSNFYDGKSINFTNQCEAVISRNNSVVSRCECIHWRRWFTGCRIFFILMHDFVLCRFCILTIMEVRIDIVRTKLKHDQTENIRYPFSSDLSGYSTVLYGEGEYARNYMKTGQVNGLPIIFVPGNAGSSKQVRSLGSILHNKTESRNLPFTFDVFAIDFNEELSGLSGMYLERQIKYLELAVRHIWGMYSPPPRGIIFVGHSMGGIVIRSLLHSIHFDPSRVAFVVTLGTPHKDAPMVFDWYLKNIYDRMHNSWREHEKELTNLLVLSVSGGLKDHLVPEHFTLDNGIRHISTTAVDGIELETDHLCIVWCNQLVRYISRLLIEYAYDPNSFHKRADNIVKQLFDADGLLRKLTRMRVSSSTEVKNNNEDLKEFVLSFPKDSWLFIERSIGSSLWTSSGKPVYPSNSLRQTFYTIVHSSDTEQISVHLKRQEFFKAIALREDPAKLNSVVYIGFLSLVKGCFTFLWEADFDGRESVVLLPVYFGTPVVAIVISLELESCSDADEWFAKVEFRGQDLRRISSLGASKELQIIGYLLNKGETKAETFFVLNQRCRFHARLDISFLDTLIVKLTDLFIRPMKDRHQKRLVESTCPAFIELTVIATSLFMNYSYNGFFALVIIVISSLLQLLKTAIFSKTVSLSSFSQPVLLVVLHFYAILVYAPFGVCSMWNIIRYGLFAVYEDPARVPAYCMVFLKFIRFSVGKIHFFRAHYISVAVLLYTALTQSFTCISQLGSSFIAVIGLNWFVNQSKLKSKKEH</sequence>
<dbReference type="EC" id="3.1.-.-" evidence="10"/>
<evidence type="ECO:0000256" key="5">
    <source>
        <dbReference type="ARBA" id="ARBA00022801"/>
    </source>
</evidence>
<dbReference type="Pfam" id="PF07819">
    <property type="entry name" value="PGAP1"/>
    <property type="match status" value="1"/>
</dbReference>
<evidence type="ECO:0000256" key="1">
    <source>
        <dbReference type="ARBA" id="ARBA00004477"/>
    </source>
</evidence>
<comment type="caution">
    <text evidence="10">Lacks conserved residue(s) required for the propagation of feature annotation.</text>
</comment>
<dbReference type="Proteomes" id="UP000095285">
    <property type="component" value="Unassembled WGS sequence"/>
</dbReference>
<dbReference type="PANTHER" id="PTHR15495">
    <property type="entry name" value="NEGATIVE REGULATOR OF VESICLE FORMATION-RELATED"/>
    <property type="match status" value="1"/>
</dbReference>
<dbReference type="eggNOG" id="KOG3724">
    <property type="taxonomic scope" value="Eukaryota"/>
</dbReference>
<evidence type="ECO:0000256" key="3">
    <source>
        <dbReference type="ARBA" id="ARBA00022448"/>
    </source>
</evidence>
<comment type="similarity">
    <text evidence="2 10">Belongs to the GPI inositol-deacylase family.</text>
</comment>
<dbReference type="GO" id="GO:0006888">
    <property type="term" value="P:endoplasmic reticulum to Golgi vesicle-mediated transport"/>
    <property type="evidence" value="ECO:0007669"/>
    <property type="project" value="TreeGrafter"/>
</dbReference>
<keyword evidence="7 10" id="KW-0653">Protein transport</keyword>
<evidence type="ECO:0000259" key="11">
    <source>
        <dbReference type="Pfam" id="PF07819"/>
    </source>
</evidence>
<feature type="transmembrane region" description="Helical" evidence="10">
    <location>
        <begin position="648"/>
        <end position="673"/>
    </location>
</feature>
<name>A0A1I7VAB1_LOALO</name>
<evidence type="ECO:0000313" key="12">
    <source>
        <dbReference type="Proteomes" id="UP000095285"/>
    </source>
</evidence>
<keyword evidence="9 10" id="KW-0472">Membrane</keyword>
<accession>A0A1I7VAB1</accession>
<dbReference type="GO" id="GO:0005789">
    <property type="term" value="C:endoplasmic reticulum membrane"/>
    <property type="evidence" value="ECO:0007669"/>
    <property type="project" value="UniProtKB-SubCell"/>
</dbReference>
<evidence type="ECO:0000256" key="9">
    <source>
        <dbReference type="ARBA" id="ARBA00023136"/>
    </source>
</evidence>
<evidence type="ECO:0000256" key="2">
    <source>
        <dbReference type="ARBA" id="ARBA00006931"/>
    </source>
</evidence>
<feature type="transmembrane region" description="Helical" evidence="10">
    <location>
        <begin position="730"/>
        <end position="747"/>
    </location>
</feature>
<keyword evidence="6 10" id="KW-0256">Endoplasmic reticulum</keyword>
<keyword evidence="4 10" id="KW-0812">Transmembrane</keyword>
<reference evidence="12" key="1">
    <citation type="submission" date="2012-04" db="EMBL/GenBank/DDBJ databases">
        <title>The Genome Sequence of Loa loa.</title>
        <authorList>
            <consortium name="The Broad Institute Genome Sequencing Platform"/>
            <consortium name="Broad Institute Genome Sequencing Center for Infectious Disease"/>
            <person name="Nutman T.B."/>
            <person name="Fink D.L."/>
            <person name="Russ C."/>
            <person name="Young S."/>
            <person name="Zeng Q."/>
            <person name="Gargeya S."/>
            <person name="Alvarado L."/>
            <person name="Berlin A."/>
            <person name="Chapman S.B."/>
            <person name="Chen Z."/>
            <person name="Freedman E."/>
            <person name="Gellesch M."/>
            <person name="Goldberg J."/>
            <person name="Griggs A."/>
            <person name="Gujja S."/>
            <person name="Heilman E.R."/>
            <person name="Heiman D."/>
            <person name="Howarth C."/>
            <person name="Mehta T."/>
            <person name="Neiman D."/>
            <person name="Pearson M."/>
            <person name="Roberts A."/>
            <person name="Saif S."/>
            <person name="Shea T."/>
            <person name="Shenoy N."/>
            <person name="Sisk P."/>
            <person name="Stolte C."/>
            <person name="Sykes S."/>
            <person name="White J."/>
            <person name="Yandava C."/>
            <person name="Haas B."/>
            <person name="Henn M.R."/>
            <person name="Nusbaum C."/>
            <person name="Birren B."/>
        </authorList>
    </citation>
    <scope>NUCLEOTIDE SEQUENCE [LARGE SCALE GENOMIC DNA]</scope>
</reference>
<feature type="domain" description="GPI inositol-deacylase PGAP1-like alpha/beta" evidence="11">
    <location>
        <begin position="116"/>
        <end position="327"/>
    </location>
</feature>
<dbReference type="AlphaFoldDB" id="A0A1I7VAB1"/>
<evidence type="ECO:0000256" key="8">
    <source>
        <dbReference type="ARBA" id="ARBA00022989"/>
    </source>
</evidence>
<evidence type="ECO:0000256" key="4">
    <source>
        <dbReference type="ARBA" id="ARBA00022692"/>
    </source>
</evidence>
<dbReference type="STRING" id="7209.A0A1I7VAB1"/>